<evidence type="ECO:0000256" key="1">
    <source>
        <dbReference type="SAM" id="SignalP"/>
    </source>
</evidence>
<evidence type="ECO:0000313" key="2">
    <source>
        <dbReference type="EMBL" id="ORC22163.1"/>
    </source>
</evidence>
<keyword evidence="3" id="KW-1185">Reference proteome</keyword>
<gene>
    <name evidence="2" type="ORF">A7979_01335</name>
</gene>
<evidence type="ECO:0000313" key="3">
    <source>
        <dbReference type="Proteomes" id="UP000192359"/>
    </source>
</evidence>
<dbReference type="EMBL" id="LXWF01000011">
    <property type="protein sequence ID" value="ORC22163.1"/>
    <property type="molecule type" value="Genomic_DNA"/>
</dbReference>
<feature type="signal peptide" evidence="1">
    <location>
        <begin position="1"/>
        <end position="29"/>
    </location>
</feature>
<dbReference type="AlphaFoldDB" id="A0A1Y1RR03"/>
<keyword evidence="1" id="KW-0732">Signal</keyword>
<protein>
    <recommendedName>
        <fullName evidence="4">Tat pathway signal sequence domain protein</fullName>
    </recommendedName>
</protein>
<organism evidence="2 3">
    <name type="scientific">Rothia nasimurium</name>
    <dbReference type="NCBI Taxonomy" id="85336"/>
    <lineage>
        <taxon>Bacteria</taxon>
        <taxon>Bacillati</taxon>
        <taxon>Actinomycetota</taxon>
        <taxon>Actinomycetes</taxon>
        <taxon>Micrococcales</taxon>
        <taxon>Micrococcaceae</taxon>
        <taxon>Rothia</taxon>
    </lineage>
</organism>
<dbReference type="PROSITE" id="PS51318">
    <property type="entry name" value="TAT"/>
    <property type="match status" value="1"/>
</dbReference>
<dbReference type="Proteomes" id="UP000192359">
    <property type="component" value="Unassembled WGS sequence"/>
</dbReference>
<name>A0A1Y1RR03_9MICC</name>
<sequence length="224" mass="22809">MTTSRRTVLQGAAWAAPAVLATATIPAYAASSSTSVFVQGSPETFNFQNSDSTNPTKFTGRVRQQSFANGSNGFGFYTTDGSQATVTLTGLTYYLLIPRSADYTIDSVSTNYGVAATTWDAIQPAAEGTVTLANGNVASAADYYIFSSVYNAVPVETTAASQDASTTVKSTTVATDIAGAFTSPDGPVQASGINGVLTGYVANYVVSGGVSTTSSTVTAATKAA</sequence>
<accession>A0A1Y1RR03</accession>
<feature type="chain" id="PRO_5012914643" description="Tat pathway signal sequence domain protein" evidence="1">
    <location>
        <begin position="30"/>
        <end position="224"/>
    </location>
</feature>
<proteinExistence type="predicted"/>
<reference evidence="2 3" key="1">
    <citation type="submission" date="2016-05" db="EMBL/GenBank/DDBJ databases">
        <title>Draft genome sequence of a porcine commensal Rothia nasimurium.</title>
        <authorList>
            <person name="Gaiser R.A."/>
            <person name="Van Baarlen P."/>
            <person name="Wells J.M."/>
        </authorList>
    </citation>
    <scope>NUCLEOTIDE SEQUENCE [LARGE SCALE GENOMIC DNA]</scope>
    <source>
        <strain evidence="2 3">PT-32</strain>
    </source>
</reference>
<dbReference type="RefSeq" id="WP_083091225.1">
    <property type="nucleotide sequence ID" value="NZ_LXWF01000011.1"/>
</dbReference>
<comment type="caution">
    <text evidence="2">The sequence shown here is derived from an EMBL/GenBank/DDBJ whole genome shotgun (WGS) entry which is preliminary data.</text>
</comment>
<evidence type="ECO:0008006" key="4">
    <source>
        <dbReference type="Google" id="ProtNLM"/>
    </source>
</evidence>
<dbReference type="InterPro" id="IPR006311">
    <property type="entry name" value="TAT_signal"/>
</dbReference>